<organism evidence="1 2">
    <name type="scientific">Saponaria officinalis</name>
    <name type="common">Common soapwort</name>
    <name type="synonym">Lychnis saponaria</name>
    <dbReference type="NCBI Taxonomy" id="3572"/>
    <lineage>
        <taxon>Eukaryota</taxon>
        <taxon>Viridiplantae</taxon>
        <taxon>Streptophyta</taxon>
        <taxon>Embryophyta</taxon>
        <taxon>Tracheophyta</taxon>
        <taxon>Spermatophyta</taxon>
        <taxon>Magnoliopsida</taxon>
        <taxon>eudicotyledons</taxon>
        <taxon>Gunneridae</taxon>
        <taxon>Pentapetalae</taxon>
        <taxon>Caryophyllales</taxon>
        <taxon>Caryophyllaceae</taxon>
        <taxon>Caryophylleae</taxon>
        <taxon>Saponaria</taxon>
    </lineage>
</organism>
<protein>
    <submittedName>
        <fullName evidence="1">Uncharacterized protein</fullName>
    </submittedName>
</protein>
<dbReference type="Gene3D" id="3.70.10.10">
    <property type="match status" value="2"/>
</dbReference>
<dbReference type="AlphaFoldDB" id="A0AAW1I2X2"/>
<gene>
    <name evidence="1" type="ORF">RND81_10G103800</name>
</gene>
<accession>A0AAW1I2X2</accession>
<name>A0AAW1I2X2_SAPOF</name>
<evidence type="ECO:0000313" key="2">
    <source>
        <dbReference type="Proteomes" id="UP001443914"/>
    </source>
</evidence>
<sequence>MDDQLQEQHNNSEKSFIFKTQQTHILKASISALCDPEFNPDGLARIDVDDKNLQLTVSNVQPSVLGILKFQCINSDDDFIYNTPFDSRMLHLNHILRYLALAHDHDSVTIYHVLESDQLTFVFGSNPPIEFSAKLLEPVAEFRQYPDVLGSCGVILPTEDLRQMISSMFQDENPRNVLVKMSEKNVTVAVGNNKWRYGGDEIHATKWNPGVELSWYFRWPQHELLKYTSYLSKRFTLCFLDDPPQSVMFWFSVSERWDLKYITSSIDNLKKSVIYAFRFQLNSVGFLKRALHSLTNWKFCVSPGLGMIRVSKTRFDIVVRNADTGVIGFIHLEDAGLMNFKCENLVEPQMVNVNDIARNLSLAHDNDSVSFSQVQGSNEINYRTGPNKVRTHAAELLEMDEQFRECPYHVTIVCEVTLASKDLQEMAEPLVKNKKPQTVSLEILYGFVTISIGDKSWDYAYNEQLLEQQHRVVFECPYSASLRHAAFLGDRFGISILSEPPDSIMLRFVVGVKGYLVYIVKVLRTLPAPSTPELLDALGIPN</sequence>
<dbReference type="Proteomes" id="UP001443914">
    <property type="component" value="Unassembled WGS sequence"/>
</dbReference>
<proteinExistence type="predicted"/>
<dbReference type="EMBL" id="JBDFQZ010000010">
    <property type="protein sequence ID" value="KAK9682883.1"/>
    <property type="molecule type" value="Genomic_DNA"/>
</dbReference>
<comment type="caution">
    <text evidence="1">The sequence shown here is derived from an EMBL/GenBank/DDBJ whole genome shotgun (WGS) entry which is preliminary data.</text>
</comment>
<evidence type="ECO:0000313" key="1">
    <source>
        <dbReference type="EMBL" id="KAK9682883.1"/>
    </source>
</evidence>
<reference evidence="1" key="1">
    <citation type="submission" date="2024-03" db="EMBL/GenBank/DDBJ databases">
        <title>WGS assembly of Saponaria officinalis var. Norfolk2.</title>
        <authorList>
            <person name="Jenkins J."/>
            <person name="Shu S."/>
            <person name="Grimwood J."/>
            <person name="Barry K."/>
            <person name="Goodstein D."/>
            <person name="Schmutz J."/>
            <person name="Leebens-Mack J."/>
            <person name="Osbourn A."/>
        </authorList>
    </citation>
    <scope>NUCLEOTIDE SEQUENCE [LARGE SCALE GENOMIC DNA]</scope>
    <source>
        <strain evidence="1">JIC</strain>
    </source>
</reference>
<keyword evidence="2" id="KW-1185">Reference proteome</keyword>